<dbReference type="PATRIC" id="fig|1365250.3.peg.1901"/>
<gene>
    <name evidence="2" type="ORF">N475_13355</name>
</gene>
<feature type="transmembrane region" description="Helical" evidence="1">
    <location>
        <begin position="64"/>
        <end position="81"/>
    </location>
</feature>
<evidence type="ECO:0000256" key="1">
    <source>
        <dbReference type="SAM" id="Phobius"/>
    </source>
</evidence>
<dbReference type="AlphaFoldDB" id="A0A161ZZ57"/>
<feature type="transmembrane region" description="Helical" evidence="1">
    <location>
        <begin position="162"/>
        <end position="185"/>
    </location>
</feature>
<dbReference type="EMBL" id="AUYB01000098">
    <property type="protein sequence ID" value="KZN39741.1"/>
    <property type="molecule type" value="Genomic_DNA"/>
</dbReference>
<evidence type="ECO:0008006" key="4">
    <source>
        <dbReference type="Google" id="ProtNLM"/>
    </source>
</evidence>
<feature type="transmembrane region" description="Helical" evidence="1">
    <location>
        <begin position="27"/>
        <end position="44"/>
    </location>
</feature>
<sequence>MTEEVLPKSITDELAEMQFYIVSPRKFWTLNIMTFGFYSVYWFFKHWQEYKKSTGEDLWPIARGIFSIFFAHSLFSLMETKYEIQHKAKPSRIFHYATLFVVASILGNIGSRLADNEIGLPYTMYSMYITLIISSFCLHKAQSLINLASADPNGNKNDRFTLLNFVWIFIGLVFWIFLIIGTFAITAQ</sequence>
<dbReference type="RefSeq" id="WP_063357141.1">
    <property type="nucleotide sequence ID" value="NZ_AQHB01000022.1"/>
</dbReference>
<organism evidence="2 3">
    <name type="scientific">Pseudoalteromonas luteoviolacea DSM 6061</name>
    <dbReference type="NCBI Taxonomy" id="1365250"/>
    <lineage>
        <taxon>Bacteria</taxon>
        <taxon>Pseudomonadati</taxon>
        <taxon>Pseudomonadota</taxon>
        <taxon>Gammaproteobacteria</taxon>
        <taxon>Alteromonadales</taxon>
        <taxon>Pseudoalteromonadaceae</taxon>
        <taxon>Pseudoalteromonas</taxon>
    </lineage>
</organism>
<feature type="transmembrane region" description="Helical" evidence="1">
    <location>
        <begin position="122"/>
        <end position="141"/>
    </location>
</feature>
<reference evidence="2 3" key="1">
    <citation type="submission" date="2013-07" db="EMBL/GenBank/DDBJ databases">
        <title>Comparative Genomic and Metabolomic Analysis of Twelve Strains of Pseudoalteromonas luteoviolacea.</title>
        <authorList>
            <person name="Vynne N.G."/>
            <person name="Mansson M."/>
            <person name="Gram L."/>
        </authorList>
    </citation>
    <scope>NUCLEOTIDE SEQUENCE [LARGE SCALE GENOMIC DNA]</scope>
    <source>
        <strain evidence="2 3">DSM 6061</strain>
    </source>
</reference>
<accession>A0A161ZZ57</accession>
<comment type="caution">
    <text evidence="2">The sequence shown here is derived from an EMBL/GenBank/DDBJ whole genome shotgun (WGS) entry which is preliminary data.</text>
</comment>
<evidence type="ECO:0000313" key="3">
    <source>
        <dbReference type="Proteomes" id="UP000076643"/>
    </source>
</evidence>
<protein>
    <recommendedName>
        <fullName evidence="4">DUF4234 domain-containing protein</fullName>
    </recommendedName>
</protein>
<dbReference type="Proteomes" id="UP000076643">
    <property type="component" value="Unassembled WGS sequence"/>
</dbReference>
<keyword evidence="1" id="KW-0472">Membrane</keyword>
<keyword evidence="1" id="KW-0812">Transmembrane</keyword>
<proteinExistence type="predicted"/>
<feature type="transmembrane region" description="Helical" evidence="1">
    <location>
        <begin position="93"/>
        <end position="110"/>
    </location>
</feature>
<evidence type="ECO:0000313" key="2">
    <source>
        <dbReference type="EMBL" id="KZN39741.1"/>
    </source>
</evidence>
<keyword evidence="1" id="KW-1133">Transmembrane helix</keyword>
<name>A0A161ZZ57_9GAMM</name>
<keyword evidence="3" id="KW-1185">Reference proteome</keyword>